<organism evidence="3 4">
    <name type="scientific">Vitis vinifera</name>
    <name type="common">Grape</name>
    <dbReference type="NCBI Taxonomy" id="29760"/>
    <lineage>
        <taxon>Eukaryota</taxon>
        <taxon>Viridiplantae</taxon>
        <taxon>Streptophyta</taxon>
        <taxon>Embryophyta</taxon>
        <taxon>Tracheophyta</taxon>
        <taxon>Spermatophyta</taxon>
        <taxon>Magnoliopsida</taxon>
        <taxon>eudicotyledons</taxon>
        <taxon>Gunneridae</taxon>
        <taxon>Pentapetalae</taxon>
        <taxon>rosids</taxon>
        <taxon>Vitales</taxon>
        <taxon>Vitaceae</taxon>
        <taxon>Viteae</taxon>
        <taxon>Vitis</taxon>
    </lineage>
</organism>
<evidence type="ECO:0000256" key="1">
    <source>
        <dbReference type="SAM" id="MobiDB-lite"/>
    </source>
</evidence>
<dbReference type="Pfam" id="PF04859">
    <property type="entry name" value="DUF641"/>
    <property type="match status" value="1"/>
</dbReference>
<proteinExistence type="predicted"/>
<evidence type="ECO:0000313" key="3">
    <source>
        <dbReference type="EMBL" id="WKA06617.1"/>
    </source>
</evidence>
<feature type="domain" description="DUF641" evidence="2">
    <location>
        <begin position="32"/>
        <end position="76"/>
    </location>
</feature>
<accession>A0ABY9DHV9</accession>
<feature type="region of interest" description="Disordered" evidence="1">
    <location>
        <begin position="1"/>
        <end position="25"/>
    </location>
</feature>
<evidence type="ECO:0000313" key="4">
    <source>
        <dbReference type="Proteomes" id="UP001227230"/>
    </source>
</evidence>
<gene>
    <name evidence="3" type="ORF">VitviT2T_024510</name>
</gene>
<dbReference type="PANTHER" id="PTHR47866:SF2">
    <property type="entry name" value="HYDROXYPROLINE-RICH GLYCOPROTEIN FAMILY PROTEIN"/>
    <property type="match status" value="1"/>
</dbReference>
<dbReference type="EMBL" id="CP126663">
    <property type="protein sequence ID" value="WKA06617.1"/>
    <property type="molecule type" value="Genomic_DNA"/>
</dbReference>
<name>A0ABY9DHV9_VITVI</name>
<dbReference type="InterPro" id="IPR006943">
    <property type="entry name" value="DUF641_pln"/>
</dbReference>
<keyword evidence="4" id="KW-1185">Reference proteome</keyword>
<protein>
    <recommendedName>
        <fullName evidence="2">DUF641 domain-containing protein</fullName>
    </recommendedName>
</protein>
<evidence type="ECO:0000259" key="2">
    <source>
        <dbReference type="Pfam" id="PF04859"/>
    </source>
</evidence>
<sequence>MLPTGVKETQLRESNSQKVHPQPMEEALNQTPKALEALVSKIFMNISSLKSAYIQLLVAHTPYEPDKIQAADSFHIRRCNHHLPPHPRLPSMPAFQHQHSSQMGSSTQHNASIEPSFTQAQPPLPSQLPSQSFYQIGGSHLRTEFNNPAGSSMQVDRGFFAWMPPRHESTMGTQIPGPPPLVPGFGSSNPPPYPPMLNPEMGKALFQRVSLQTCLKT</sequence>
<dbReference type="PANTHER" id="PTHR47866">
    <property type="entry name" value="HYDROXYPROLINE-RICH GLYCOPROTEIN FAMILY PROTEIN"/>
    <property type="match status" value="1"/>
</dbReference>
<reference evidence="3 4" key="1">
    <citation type="journal article" date="2023" name="Hortic Res">
        <title>The complete reference genome for grapevine (Vitis vinifera L.) genetics and breeding.</title>
        <authorList>
            <person name="Shi X."/>
            <person name="Cao S."/>
            <person name="Wang X."/>
            <person name="Huang S."/>
            <person name="Wang Y."/>
            <person name="Liu Z."/>
            <person name="Liu W."/>
            <person name="Leng X."/>
            <person name="Peng Y."/>
            <person name="Wang N."/>
            <person name="Wang Y."/>
            <person name="Ma Z."/>
            <person name="Xu X."/>
            <person name="Zhang F."/>
            <person name="Xue H."/>
            <person name="Zhong H."/>
            <person name="Wang Y."/>
            <person name="Zhang K."/>
            <person name="Velt A."/>
            <person name="Avia K."/>
            <person name="Holtgrawe D."/>
            <person name="Grimplet J."/>
            <person name="Matus J.T."/>
            <person name="Ware D."/>
            <person name="Wu X."/>
            <person name="Wang H."/>
            <person name="Liu C."/>
            <person name="Fang Y."/>
            <person name="Rustenholz C."/>
            <person name="Cheng Z."/>
            <person name="Xiao H."/>
            <person name="Zhou Y."/>
        </authorList>
    </citation>
    <scope>NUCLEOTIDE SEQUENCE [LARGE SCALE GENOMIC DNA]</scope>
    <source>
        <strain evidence="4">cv. Pinot noir / PN40024</strain>
        <tissue evidence="3">Leaf</tissue>
    </source>
</reference>
<dbReference type="Proteomes" id="UP001227230">
    <property type="component" value="Chromosome 16"/>
</dbReference>